<evidence type="ECO:0000256" key="6">
    <source>
        <dbReference type="ARBA" id="ARBA00023136"/>
    </source>
</evidence>
<protein>
    <submittedName>
        <fullName evidence="9">ABC transporter permease</fullName>
    </submittedName>
</protein>
<feature type="transmembrane region" description="Helical" evidence="7">
    <location>
        <begin position="133"/>
        <end position="160"/>
    </location>
</feature>
<name>A0A941AKR7_9ACTN</name>
<evidence type="ECO:0000259" key="8">
    <source>
        <dbReference type="PROSITE" id="PS50928"/>
    </source>
</evidence>
<gene>
    <name evidence="9" type="ORF">JOL79_28550</name>
</gene>
<dbReference type="SUPFAM" id="SSF161098">
    <property type="entry name" value="MetI-like"/>
    <property type="match status" value="1"/>
</dbReference>
<proteinExistence type="inferred from homology"/>
<dbReference type="Proteomes" id="UP000674234">
    <property type="component" value="Unassembled WGS sequence"/>
</dbReference>
<keyword evidence="10" id="KW-1185">Reference proteome</keyword>
<evidence type="ECO:0000256" key="7">
    <source>
        <dbReference type="RuleBase" id="RU363032"/>
    </source>
</evidence>
<dbReference type="GO" id="GO:0005886">
    <property type="term" value="C:plasma membrane"/>
    <property type="evidence" value="ECO:0007669"/>
    <property type="project" value="UniProtKB-SubCell"/>
</dbReference>
<feature type="transmembrane region" description="Helical" evidence="7">
    <location>
        <begin position="89"/>
        <end position="113"/>
    </location>
</feature>
<evidence type="ECO:0000256" key="2">
    <source>
        <dbReference type="ARBA" id="ARBA00022448"/>
    </source>
</evidence>
<keyword evidence="3" id="KW-1003">Cell membrane</keyword>
<dbReference type="PROSITE" id="PS50928">
    <property type="entry name" value="ABC_TM1"/>
    <property type="match status" value="1"/>
</dbReference>
<feature type="transmembrane region" description="Helical" evidence="7">
    <location>
        <begin position="27"/>
        <end position="46"/>
    </location>
</feature>
<evidence type="ECO:0000313" key="9">
    <source>
        <dbReference type="EMBL" id="MBP2707740.1"/>
    </source>
</evidence>
<dbReference type="InterPro" id="IPR000515">
    <property type="entry name" value="MetI-like"/>
</dbReference>
<dbReference type="PANTHER" id="PTHR43386">
    <property type="entry name" value="OLIGOPEPTIDE TRANSPORT SYSTEM PERMEASE PROTEIN APPC"/>
    <property type="match status" value="1"/>
</dbReference>
<dbReference type="RefSeq" id="WP_210158996.1">
    <property type="nucleotide sequence ID" value="NZ_JAFCNB010000022.1"/>
</dbReference>
<dbReference type="CDD" id="cd06261">
    <property type="entry name" value="TM_PBP2"/>
    <property type="match status" value="1"/>
</dbReference>
<organism evidence="9 10">
    <name type="scientific">Microbispora oryzae</name>
    <dbReference type="NCBI Taxonomy" id="2806554"/>
    <lineage>
        <taxon>Bacteria</taxon>
        <taxon>Bacillati</taxon>
        <taxon>Actinomycetota</taxon>
        <taxon>Actinomycetes</taxon>
        <taxon>Streptosporangiales</taxon>
        <taxon>Streptosporangiaceae</taxon>
        <taxon>Microbispora</taxon>
    </lineage>
</organism>
<dbReference type="Pfam" id="PF12911">
    <property type="entry name" value="OppC_N"/>
    <property type="match status" value="1"/>
</dbReference>
<dbReference type="PANTHER" id="PTHR43386:SF25">
    <property type="entry name" value="PEPTIDE ABC TRANSPORTER PERMEASE PROTEIN"/>
    <property type="match status" value="1"/>
</dbReference>
<feature type="domain" description="ABC transmembrane type-1" evidence="8">
    <location>
        <begin position="85"/>
        <end position="274"/>
    </location>
</feature>
<dbReference type="AlphaFoldDB" id="A0A941AKR7"/>
<comment type="subcellular location">
    <subcellularLocation>
        <location evidence="1 7">Cell membrane</location>
        <topology evidence="1 7">Multi-pass membrane protein</topology>
    </subcellularLocation>
</comment>
<comment type="similarity">
    <text evidence="7">Belongs to the binding-protein-dependent transport system permease family.</text>
</comment>
<keyword evidence="6 7" id="KW-0472">Membrane</keyword>
<keyword evidence="4 7" id="KW-0812">Transmembrane</keyword>
<keyword evidence="2 7" id="KW-0813">Transport</keyword>
<dbReference type="InterPro" id="IPR025966">
    <property type="entry name" value="OppC_N"/>
</dbReference>
<evidence type="ECO:0000256" key="5">
    <source>
        <dbReference type="ARBA" id="ARBA00022989"/>
    </source>
</evidence>
<dbReference type="InterPro" id="IPR050366">
    <property type="entry name" value="BP-dependent_transpt_permease"/>
</dbReference>
<reference evidence="9" key="1">
    <citation type="submission" date="2021-02" db="EMBL/GenBank/DDBJ databases">
        <title>Draft genome sequence of Microbispora sp. RL4-1S isolated from rice leaves in Thailand.</title>
        <authorList>
            <person name="Muangham S."/>
            <person name="Duangmal K."/>
        </authorList>
    </citation>
    <scope>NUCLEOTIDE SEQUENCE</scope>
    <source>
        <strain evidence="9">RL4-1S</strain>
    </source>
</reference>
<evidence type="ECO:0000313" key="10">
    <source>
        <dbReference type="Proteomes" id="UP000674234"/>
    </source>
</evidence>
<dbReference type="InterPro" id="IPR035906">
    <property type="entry name" value="MetI-like_sf"/>
</dbReference>
<feature type="transmembrane region" description="Helical" evidence="7">
    <location>
        <begin position="251"/>
        <end position="273"/>
    </location>
</feature>
<comment type="caution">
    <text evidence="9">The sequence shown here is derived from an EMBL/GenBank/DDBJ whole genome shotgun (WGS) entry which is preliminary data.</text>
</comment>
<dbReference type="Pfam" id="PF00528">
    <property type="entry name" value="BPD_transp_1"/>
    <property type="match status" value="1"/>
</dbReference>
<dbReference type="GO" id="GO:0055085">
    <property type="term" value="P:transmembrane transport"/>
    <property type="evidence" value="ECO:0007669"/>
    <property type="project" value="InterPro"/>
</dbReference>
<evidence type="ECO:0000256" key="1">
    <source>
        <dbReference type="ARBA" id="ARBA00004651"/>
    </source>
</evidence>
<accession>A0A941AKR7</accession>
<feature type="transmembrane region" description="Helical" evidence="7">
    <location>
        <begin position="206"/>
        <end position="231"/>
    </location>
</feature>
<evidence type="ECO:0000256" key="4">
    <source>
        <dbReference type="ARBA" id="ARBA00022692"/>
    </source>
</evidence>
<evidence type="ECO:0000256" key="3">
    <source>
        <dbReference type="ARBA" id="ARBA00022475"/>
    </source>
</evidence>
<dbReference type="EMBL" id="JAFCNB010000022">
    <property type="protein sequence ID" value="MBP2707740.1"/>
    <property type="molecule type" value="Genomic_DNA"/>
</dbReference>
<keyword evidence="5 7" id="KW-1133">Transmembrane helix</keyword>
<dbReference type="Gene3D" id="1.10.3720.10">
    <property type="entry name" value="MetI-like"/>
    <property type="match status" value="1"/>
</dbReference>
<sequence>MTTTMTVTSGVRRARSAVGALPRSARAGAAILVVLAAVAVLAPLIAPHDPNAIDSARILAAPDLGHPFGSDALGRDVFSRTVFAFRTSLSIVFAAVAVASLVALPLGTLAGYFGGWVDQIISRPLDMLLVLPALLLAISLIAIVGPGSLVAALAIALIYLPILARVQRASALVVSQSGFVEGGRARGWSPLAVIRRHVVPNALGPLLVQAAILAGFAVQIEAALSFLGLGTQPPTPSLGLMLSDGRDVLTQAPWVEIFPGLAIAVVVLAFNLLGDGLRRHLDPQGVVS</sequence>